<reference evidence="1 2" key="1">
    <citation type="journal article" date="2019" name="Nat. Ecol. Evol.">
        <title>Megaphylogeny resolves global patterns of mushroom evolution.</title>
        <authorList>
            <person name="Varga T."/>
            <person name="Krizsan K."/>
            <person name="Foldi C."/>
            <person name="Dima B."/>
            <person name="Sanchez-Garcia M."/>
            <person name="Sanchez-Ramirez S."/>
            <person name="Szollosi G.J."/>
            <person name="Szarkandi J.G."/>
            <person name="Papp V."/>
            <person name="Albert L."/>
            <person name="Andreopoulos W."/>
            <person name="Angelini C."/>
            <person name="Antonin V."/>
            <person name="Barry K.W."/>
            <person name="Bougher N.L."/>
            <person name="Buchanan P."/>
            <person name="Buyck B."/>
            <person name="Bense V."/>
            <person name="Catcheside P."/>
            <person name="Chovatia M."/>
            <person name="Cooper J."/>
            <person name="Damon W."/>
            <person name="Desjardin D."/>
            <person name="Finy P."/>
            <person name="Geml J."/>
            <person name="Haridas S."/>
            <person name="Hughes K."/>
            <person name="Justo A."/>
            <person name="Karasinski D."/>
            <person name="Kautmanova I."/>
            <person name="Kiss B."/>
            <person name="Kocsube S."/>
            <person name="Kotiranta H."/>
            <person name="LaButti K.M."/>
            <person name="Lechner B.E."/>
            <person name="Liimatainen K."/>
            <person name="Lipzen A."/>
            <person name="Lukacs Z."/>
            <person name="Mihaltcheva S."/>
            <person name="Morgado L.N."/>
            <person name="Niskanen T."/>
            <person name="Noordeloos M.E."/>
            <person name="Ohm R.A."/>
            <person name="Ortiz-Santana B."/>
            <person name="Ovrebo C."/>
            <person name="Racz N."/>
            <person name="Riley R."/>
            <person name="Savchenko A."/>
            <person name="Shiryaev A."/>
            <person name="Soop K."/>
            <person name="Spirin V."/>
            <person name="Szebenyi C."/>
            <person name="Tomsovsky M."/>
            <person name="Tulloss R.E."/>
            <person name="Uehling J."/>
            <person name="Grigoriev I.V."/>
            <person name="Vagvolgyi C."/>
            <person name="Papp T."/>
            <person name="Martin F.M."/>
            <person name="Miettinen O."/>
            <person name="Hibbett D.S."/>
            <person name="Nagy L.G."/>
        </authorList>
    </citation>
    <scope>NUCLEOTIDE SEQUENCE [LARGE SCALE GENOMIC DNA]</scope>
    <source>
        <strain evidence="1 2">CBS 166.37</strain>
    </source>
</reference>
<proteinExistence type="predicted"/>
<dbReference type="Proteomes" id="UP000308652">
    <property type="component" value="Unassembled WGS sequence"/>
</dbReference>
<evidence type="ECO:0008006" key="3">
    <source>
        <dbReference type="Google" id="ProtNLM"/>
    </source>
</evidence>
<dbReference type="OrthoDB" id="2921803at2759"/>
<dbReference type="EMBL" id="ML213642">
    <property type="protein sequence ID" value="TFK33747.1"/>
    <property type="molecule type" value="Genomic_DNA"/>
</dbReference>
<accession>A0A5C3LME1</accession>
<dbReference type="AlphaFoldDB" id="A0A5C3LME1"/>
<organism evidence="1 2">
    <name type="scientific">Crucibulum laeve</name>
    <dbReference type="NCBI Taxonomy" id="68775"/>
    <lineage>
        <taxon>Eukaryota</taxon>
        <taxon>Fungi</taxon>
        <taxon>Dikarya</taxon>
        <taxon>Basidiomycota</taxon>
        <taxon>Agaricomycotina</taxon>
        <taxon>Agaricomycetes</taxon>
        <taxon>Agaricomycetidae</taxon>
        <taxon>Agaricales</taxon>
        <taxon>Agaricineae</taxon>
        <taxon>Nidulariaceae</taxon>
        <taxon>Crucibulum</taxon>
    </lineage>
</organism>
<gene>
    <name evidence="1" type="ORF">BDQ12DRAFT_690699</name>
</gene>
<evidence type="ECO:0000313" key="1">
    <source>
        <dbReference type="EMBL" id="TFK33747.1"/>
    </source>
</evidence>
<dbReference type="Gene3D" id="3.80.10.10">
    <property type="entry name" value="Ribonuclease Inhibitor"/>
    <property type="match status" value="1"/>
</dbReference>
<name>A0A5C3LME1_9AGAR</name>
<dbReference type="STRING" id="68775.A0A5C3LME1"/>
<protein>
    <recommendedName>
        <fullName evidence="3">F-box domain-containing protein</fullName>
    </recommendedName>
</protein>
<sequence length="364" mass="41651">MNSTKETSQQVASRTPIPLELTELIIDEYHSDIHTLGECSLVCKYWMSIARYHLFSDVKISNPRSLHKFSGLLSSPLCTFSCFAKSLSVTDIKPEELNSTFPKLTGFPEITNITLRTTPLFMTFISPSSLDILCSFPHITKLDLAADFQQFSHFTETVSAFPKLEYLRAEIDFVNPASWDISHRPSLHLHSLKVTCTTWEILQWLLSLRPIPAIPNLDLYASNNTDTDFVGKYLQSVGDKLKTFTLSYDVVDGLEHVYQNFNLAVNTTLQSMTLNFDPMPPTLIEYLISQLNSPDFRELKIENFHPGVGGWHHVDRRLSEIFSLRRFMICSCIGRTSEEEIRAIFPRCNDRGVLDVHYQRDDDL</sequence>
<dbReference type="SUPFAM" id="SSF52047">
    <property type="entry name" value="RNI-like"/>
    <property type="match status" value="1"/>
</dbReference>
<dbReference type="InterPro" id="IPR032675">
    <property type="entry name" value="LRR_dom_sf"/>
</dbReference>
<keyword evidence="2" id="KW-1185">Reference proteome</keyword>
<evidence type="ECO:0000313" key="2">
    <source>
        <dbReference type="Proteomes" id="UP000308652"/>
    </source>
</evidence>